<comment type="caution">
    <text evidence="2">The sequence shown here is derived from an EMBL/GenBank/DDBJ whole genome shotgun (WGS) entry which is preliminary data.</text>
</comment>
<keyword evidence="1" id="KW-0812">Transmembrane</keyword>
<keyword evidence="1" id="KW-1133">Transmembrane helix</keyword>
<evidence type="ECO:0000313" key="2">
    <source>
        <dbReference type="EMBL" id="TBO58642.1"/>
    </source>
</evidence>
<reference evidence="2 3" key="1">
    <citation type="submission" date="2019-02" db="EMBL/GenBank/DDBJ databases">
        <title>Draft Genome Sequence of Streptomyces sp. AM-2504, identified by 16S rRNA comparative analysis as a Streptomyces Kasugaensis strain.</title>
        <authorList>
            <person name="Napolioni V."/>
            <person name="Giuliodori A.M."/>
            <person name="Spurio R."/>
            <person name="Fabbretti A."/>
        </authorList>
    </citation>
    <scope>NUCLEOTIDE SEQUENCE [LARGE SCALE GENOMIC DNA]</scope>
    <source>
        <strain evidence="2 3">AM-2504</strain>
    </source>
</reference>
<dbReference type="EMBL" id="SIXH01000126">
    <property type="protein sequence ID" value="TBO58642.1"/>
    <property type="molecule type" value="Genomic_DNA"/>
</dbReference>
<evidence type="ECO:0000256" key="1">
    <source>
        <dbReference type="SAM" id="Phobius"/>
    </source>
</evidence>
<proteinExistence type="predicted"/>
<name>A0A4Q9HU95_STRKA</name>
<dbReference type="Proteomes" id="UP000292452">
    <property type="component" value="Unassembled WGS sequence"/>
</dbReference>
<keyword evidence="3" id="KW-1185">Reference proteome</keyword>
<sequence length="189" mass="21185">MAGRRAGSGRVPQKVHEKARELTLGAYVATYRGGRRQVWLWGLAPAVGIPVAVPTFLALTSGVTWTYNGGEVDIRLLLILLVPVAFLCGFMPVHEAGRRRCAVHVFERGIVHDPDRPRDRKSLLWAARWPELKHVAQVDLRPWGLTAGPVTSRRYVVHTRDGARHVIDHELIRGEELVTTALRRIERTG</sequence>
<gene>
    <name evidence="2" type="ORF">EYS09_16425</name>
</gene>
<evidence type="ECO:0000313" key="3">
    <source>
        <dbReference type="Proteomes" id="UP000292452"/>
    </source>
</evidence>
<dbReference type="AlphaFoldDB" id="A0A4Q9HU95"/>
<organism evidence="2 3">
    <name type="scientific">Streptomyces kasugaensis</name>
    <dbReference type="NCBI Taxonomy" id="1946"/>
    <lineage>
        <taxon>Bacteria</taxon>
        <taxon>Bacillati</taxon>
        <taxon>Actinomycetota</taxon>
        <taxon>Actinomycetes</taxon>
        <taxon>Kitasatosporales</taxon>
        <taxon>Streptomycetaceae</taxon>
        <taxon>Streptomyces</taxon>
    </lineage>
</organism>
<accession>A0A4Q9HU95</accession>
<protein>
    <submittedName>
        <fullName evidence="2">Uncharacterized protein</fullName>
    </submittedName>
</protein>
<feature type="transmembrane region" description="Helical" evidence="1">
    <location>
        <begin position="38"/>
        <end position="59"/>
    </location>
</feature>
<dbReference type="RefSeq" id="WP_131123816.1">
    <property type="nucleotide sequence ID" value="NZ_SIXH01000126.1"/>
</dbReference>
<keyword evidence="1" id="KW-0472">Membrane</keyword>
<feature type="transmembrane region" description="Helical" evidence="1">
    <location>
        <begin position="74"/>
        <end position="93"/>
    </location>
</feature>